<evidence type="ECO:0000313" key="2">
    <source>
        <dbReference type="EMBL" id="MDO1444872.1"/>
    </source>
</evidence>
<dbReference type="InterPro" id="IPR029058">
    <property type="entry name" value="AB_hydrolase_fold"/>
</dbReference>
<dbReference type="Pfam" id="PF12146">
    <property type="entry name" value="Hydrolase_4"/>
    <property type="match status" value="1"/>
</dbReference>
<gene>
    <name evidence="2" type="ORF">Q0590_01350</name>
</gene>
<dbReference type="InterPro" id="IPR000073">
    <property type="entry name" value="AB_hydrolase_1"/>
</dbReference>
<dbReference type="Proteomes" id="UP001168528">
    <property type="component" value="Unassembled WGS sequence"/>
</dbReference>
<dbReference type="InterPro" id="IPR022742">
    <property type="entry name" value="Hydrolase_4"/>
</dbReference>
<organism evidence="2 3">
    <name type="scientific">Rhodocytophaga aerolata</name>
    <dbReference type="NCBI Taxonomy" id="455078"/>
    <lineage>
        <taxon>Bacteria</taxon>
        <taxon>Pseudomonadati</taxon>
        <taxon>Bacteroidota</taxon>
        <taxon>Cytophagia</taxon>
        <taxon>Cytophagales</taxon>
        <taxon>Rhodocytophagaceae</taxon>
        <taxon>Rhodocytophaga</taxon>
    </lineage>
</organism>
<keyword evidence="3" id="KW-1185">Reference proteome</keyword>
<dbReference type="GO" id="GO:0016787">
    <property type="term" value="F:hydrolase activity"/>
    <property type="evidence" value="ECO:0007669"/>
    <property type="project" value="UniProtKB-KW"/>
</dbReference>
<sequence>MSTDVLVTDVFAIQTTDGLHLQGKYWKINKPKAIICLVHGLGDHIGRHMHVGDFMAAHQIAMVAFDLRGHGRSEGKRGHIPSYEVLLNDVERVLTYTKSLYPDVPLFLYGHSMGGNLVAIYVLKKKVDILKGAIISSPWLRLSFNPSAIQLTLAKLASKIYPKYTQPNGLNAKQLTHDPEIAKAYVSDPLVHTHISATLFFGMYQNGEWAIKHADLLKIPALVMHGENDPITSMPATREFARKAGNLATLKVWDGLLHETHNESNRMEILAYMKDWILSHS</sequence>
<dbReference type="InterPro" id="IPR051044">
    <property type="entry name" value="MAG_DAG_Lipase"/>
</dbReference>
<comment type="caution">
    <text evidence="2">The sequence shown here is derived from an EMBL/GenBank/DDBJ whole genome shotgun (WGS) entry which is preliminary data.</text>
</comment>
<dbReference type="PRINTS" id="PR00111">
    <property type="entry name" value="ABHYDROLASE"/>
</dbReference>
<keyword evidence="2" id="KW-0378">Hydrolase</keyword>
<name>A0ABT8QYF6_9BACT</name>
<feature type="domain" description="Serine aminopeptidase S33" evidence="1">
    <location>
        <begin position="30"/>
        <end position="264"/>
    </location>
</feature>
<dbReference type="Gene3D" id="3.40.50.1820">
    <property type="entry name" value="alpha/beta hydrolase"/>
    <property type="match status" value="1"/>
</dbReference>
<protein>
    <submittedName>
        <fullName evidence="2">Alpha/beta hydrolase</fullName>
    </submittedName>
</protein>
<accession>A0ABT8QYF6</accession>
<evidence type="ECO:0000313" key="3">
    <source>
        <dbReference type="Proteomes" id="UP001168528"/>
    </source>
</evidence>
<reference evidence="2" key="1">
    <citation type="submission" date="2023-07" db="EMBL/GenBank/DDBJ databases">
        <title>The genome sequence of Rhodocytophaga aerolata KACC 12507.</title>
        <authorList>
            <person name="Zhang X."/>
        </authorList>
    </citation>
    <scope>NUCLEOTIDE SEQUENCE</scope>
    <source>
        <strain evidence="2">KACC 12507</strain>
    </source>
</reference>
<dbReference type="SUPFAM" id="SSF53474">
    <property type="entry name" value="alpha/beta-Hydrolases"/>
    <property type="match status" value="1"/>
</dbReference>
<evidence type="ECO:0000259" key="1">
    <source>
        <dbReference type="Pfam" id="PF12146"/>
    </source>
</evidence>
<dbReference type="EMBL" id="JAUKPO010000001">
    <property type="protein sequence ID" value="MDO1444872.1"/>
    <property type="molecule type" value="Genomic_DNA"/>
</dbReference>
<proteinExistence type="predicted"/>
<dbReference type="PANTHER" id="PTHR11614">
    <property type="entry name" value="PHOSPHOLIPASE-RELATED"/>
    <property type="match status" value="1"/>
</dbReference>
<dbReference type="RefSeq" id="WP_302035673.1">
    <property type="nucleotide sequence ID" value="NZ_JAUKPO010000001.1"/>
</dbReference>